<sequence length="367" mass="38855">MSLPTKAVALAAASAVAWSSVALTASALADVFKIDGPPKVAIILFGPKNDGGWSQAFEEARPELEKIIGAKIPVVEKVPEDSSAITPPAERFIQRGYNVIIGTAFGYSDTFKKLSEEHPKVAFLDASGITNGPNLESFYGRTYESQYLCGMAAAAASKTGKLGFVAANPLPVVNWTINAYEMGAKAINPDATLTVVFTGAWNDPVKERAATTALIDQGADVIGQHVDTPTPQIVAQERGVYGTGHHRDLAEFAPKATQCSSVWTWAKFLGPTLESIKAGTWAPSPYGAFPGIKQGGTDIACCGSAVSEDNKKKILAARQDIIDGKNAIFVGPLADRDGKERIAAGATLSDADLWKMDWFIPGVISQK</sequence>
<gene>
    <name evidence="4" type="ORF">DFR50_11334</name>
</gene>
<feature type="chain" id="PRO_5017033934" evidence="2">
    <location>
        <begin position="30"/>
        <end position="367"/>
    </location>
</feature>
<evidence type="ECO:0000313" key="4">
    <source>
        <dbReference type="EMBL" id="RBP12845.1"/>
    </source>
</evidence>
<dbReference type="InterPro" id="IPR003760">
    <property type="entry name" value="PnrA-like"/>
</dbReference>
<dbReference type="PANTHER" id="PTHR43208">
    <property type="entry name" value="ABC TRANSPORTER SUBSTRATE-BINDING PROTEIN"/>
    <property type="match status" value="1"/>
</dbReference>
<dbReference type="RefSeq" id="WP_113889688.1">
    <property type="nucleotide sequence ID" value="NZ_QNRK01000013.1"/>
</dbReference>
<evidence type="ECO:0000259" key="3">
    <source>
        <dbReference type="Pfam" id="PF02608"/>
    </source>
</evidence>
<dbReference type="Pfam" id="PF02608">
    <property type="entry name" value="Bmp"/>
    <property type="match status" value="1"/>
</dbReference>
<comment type="caution">
    <text evidence="4">The sequence shown here is derived from an EMBL/GenBank/DDBJ whole genome shotgun (WGS) entry which is preliminary data.</text>
</comment>
<dbReference type="PANTHER" id="PTHR43208:SF1">
    <property type="entry name" value="ABC TRANSPORTER SUBSTRATE-BINDING PROTEIN"/>
    <property type="match status" value="1"/>
</dbReference>
<dbReference type="GO" id="GO:0005886">
    <property type="term" value="C:plasma membrane"/>
    <property type="evidence" value="ECO:0007669"/>
    <property type="project" value="InterPro"/>
</dbReference>
<dbReference type="InterPro" id="IPR028082">
    <property type="entry name" value="Peripla_BP_I"/>
</dbReference>
<evidence type="ECO:0000256" key="2">
    <source>
        <dbReference type="SAM" id="SignalP"/>
    </source>
</evidence>
<dbReference type="Gene3D" id="3.40.50.2300">
    <property type="match status" value="2"/>
</dbReference>
<keyword evidence="1 2" id="KW-0732">Signal</keyword>
<dbReference type="SUPFAM" id="SSF53822">
    <property type="entry name" value="Periplasmic binding protein-like I"/>
    <property type="match status" value="1"/>
</dbReference>
<organism evidence="4 5">
    <name type="scientific">Roseiarcus fermentans</name>
    <dbReference type="NCBI Taxonomy" id="1473586"/>
    <lineage>
        <taxon>Bacteria</taxon>
        <taxon>Pseudomonadati</taxon>
        <taxon>Pseudomonadota</taxon>
        <taxon>Alphaproteobacteria</taxon>
        <taxon>Hyphomicrobiales</taxon>
        <taxon>Roseiarcaceae</taxon>
        <taxon>Roseiarcus</taxon>
    </lineage>
</organism>
<feature type="domain" description="ABC transporter substrate-binding protein PnrA-like" evidence="3">
    <location>
        <begin position="39"/>
        <end position="322"/>
    </location>
</feature>
<evidence type="ECO:0000256" key="1">
    <source>
        <dbReference type="ARBA" id="ARBA00022729"/>
    </source>
</evidence>
<dbReference type="OrthoDB" id="9781639at2"/>
<reference evidence="4 5" key="1">
    <citation type="submission" date="2018-06" db="EMBL/GenBank/DDBJ databases">
        <title>Genomic Encyclopedia of Type Strains, Phase IV (KMG-IV): sequencing the most valuable type-strain genomes for metagenomic binning, comparative biology and taxonomic classification.</title>
        <authorList>
            <person name="Goeker M."/>
        </authorList>
    </citation>
    <scope>NUCLEOTIDE SEQUENCE [LARGE SCALE GENOMIC DNA]</scope>
    <source>
        <strain evidence="4 5">DSM 24875</strain>
    </source>
</reference>
<keyword evidence="5" id="KW-1185">Reference proteome</keyword>
<evidence type="ECO:0000313" key="5">
    <source>
        <dbReference type="Proteomes" id="UP000253529"/>
    </source>
</evidence>
<dbReference type="EMBL" id="QNRK01000013">
    <property type="protein sequence ID" value="RBP12845.1"/>
    <property type="molecule type" value="Genomic_DNA"/>
</dbReference>
<dbReference type="InterPro" id="IPR052910">
    <property type="entry name" value="ABC-Purine-Binding"/>
</dbReference>
<feature type="signal peptide" evidence="2">
    <location>
        <begin position="1"/>
        <end position="29"/>
    </location>
</feature>
<name>A0A366FGJ7_9HYPH</name>
<accession>A0A366FGJ7</accession>
<protein>
    <submittedName>
        <fullName evidence="4">Nucleoside-binding protein</fullName>
    </submittedName>
</protein>
<dbReference type="CDD" id="cd19963">
    <property type="entry name" value="PBP1_BMP-like"/>
    <property type="match status" value="1"/>
</dbReference>
<dbReference type="Proteomes" id="UP000253529">
    <property type="component" value="Unassembled WGS sequence"/>
</dbReference>
<proteinExistence type="predicted"/>
<dbReference type="AlphaFoldDB" id="A0A366FGJ7"/>